<reference evidence="2" key="1">
    <citation type="journal article" date="2007" name="Nature">
        <title>The grapevine genome sequence suggests ancestral hexaploidization in major angiosperm phyla.</title>
        <authorList>
            <consortium name="The French-Italian Public Consortium for Grapevine Genome Characterization."/>
            <person name="Jaillon O."/>
            <person name="Aury J.-M."/>
            <person name="Noel B."/>
            <person name="Policriti A."/>
            <person name="Clepet C."/>
            <person name="Casagrande A."/>
            <person name="Choisne N."/>
            <person name="Aubourg S."/>
            <person name="Vitulo N."/>
            <person name="Jubin C."/>
            <person name="Vezzi A."/>
            <person name="Legeai F."/>
            <person name="Hugueney P."/>
            <person name="Dasilva C."/>
            <person name="Horner D."/>
            <person name="Mica E."/>
            <person name="Jublot D."/>
            <person name="Poulain J."/>
            <person name="Bruyere C."/>
            <person name="Billault A."/>
            <person name="Segurens B."/>
            <person name="Gouyvenoux M."/>
            <person name="Ugarte E."/>
            <person name="Cattonaro F."/>
            <person name="Anthouard V."/>
            <person name="Vico V."/>
            <person name="Del Fabbro C."/>
            <person name="Alaux M."/>
            <person name="Di Gaspero G."/>
            <person name="Dumas V."/>
            <person name="Felice N."/>
            <person name="Paillard S."/>
            <person name="Juman I."/>
            <person name="Moroldo M."/>
            <person name="Scalabrin S."/>
            <person name="Canaguier A."/>
            <person name="Le Clainche I."/>
            <person name="Malacrida G."/>
            <person name="Durand E."/>
            <person name="Pesole G."/>
            <person name="Laucou V."/>
            <person name="Chatelet P."/>
            <person name="Merdinoglu D."/>
            <person name="Delledonne M."/>
            <person name="Pezzotti M."/>
            <person name="Lecharny A."/>
            <person name="Scarpelli C."/>
            <person name="Artiguenave F."/>
            <person name="Pe M.E."/>
            <person name="Valle G."/>
            <person name="Morgante M."/>
            <person name="Caboche M."/>
            <person name="Adam-Blondon A.-F."/>
            <person name="Weissenbach J."/>
            <person name="Quetier F."/>
            <person name="Wincker P."/>
        </authorList>
    </citation>
    <scope>NUCLEOTIDE SEQUENCE [LARGE SCALE GENOMIC DNA]</scope>
    <source>
        <strain evidence="2">cv. Pinot noir / PN40024</strain>
    </source>
</reference>
<gene>
    <name evidence="1" type="ordered locus">VIT_02s0012g00770</name>
</gene>
<dbReference type="HOGENOM" id="CLU_3321051_0_0_1"/>
<protein>
    <submittedName>
        <fullName evidence="1">Uncharacterized protein</fullName>
    </submittedName>
</protein>
<evidence type="ECO:0000313" key="2">
    <source>
        <dbReference type="Proteomes" id="UP000009183"/>
    </source>
</evidence>
<dbReference type="EMBL" id="FN596247">
    <property type="protein sequence ID" value="CBI33930.3"/>
    <property type="molecule type" value="Genomic_DNA"/>
</dbReference>
<dbReference type="AlphaFoldDB" id="D7TU15"/>
<organism evidence="1 2">
    <name type="scientific">Vitis vinifera</name>
    <name type="common">Grape</name>
    <dbReference type="NCBI Taxonomy" id="29760"/>
    <lineage>
        <taxon>Eukaryota</taxon>
        <taxon>Viridiplantae</taxon>
        <taxon>Streptophyta</taxon>
        <taxon>Embryophyta</taxon>
        <taxon>Tracheophyta</taxon>
        <taxon>Spermatophyta</taxon>
        <taxon>Magnoliopsida</taxon>
        <taxon>eudicotyledons</taxon>
        <taxon>Gunneridae</taxon>
        <taxon>Pentapetalae</taxon>
        <taxon>rosids</taxon>
        <taxon>Vitales</taxon>
        <taxon>Vitaceae</taxon>
        <taxon>Viteae</taxon>
        <taxon>Vitis</taxon>
    </lineage>
</organism>
<evidence type="ECO:0000313" key="1">
    <source>
        <dbReference type="EMBL" id="CBI33930.3"/>
    </source>
</evidence>
<dbReference type="InParanoid" id="D7TU15"/>
<accession>D7TU15</accession>
<proteinExistence type="predicted"/>
<dbReference type="PaxDb" id="29760-VIT_02s0012g00770.t01"/>
<keyword evidence="2" id="KW-1185">Reference proteome</keyword>
<name>D7TU15_VITVI</name>
<dbReference type="Proteomes" id="UP000009183">
    <property type="component" value="Chromosome 2"/>
</dbReference>
<sequence length="39" mass="4254">MTLQRTYTVMATSCRDDGCGYAKDILFLLLVHVTEACGG</sequence>